<dbReference type="Proteomes" id="UP001327027">
    <property type="component" value="Unassembled WGS sequence"/>
</dbReference>
<name>A0ABU5ZTW8_9FLAO</name>
<comment type="caution">
    <text evidence="1">The sequence shown here is derived from an EMBL/GenBank/DDBJ whole genome shotgun (WGS) entry which is preliminary data.</text>
</comment>
<evidence type="ECO:0000313" key="1">
    <source>
        <dbReference type="EMBL" id="MEB3345093.1"/>
    </source>
</evidence>
<proteinExistence type="predicted"/>
<dbReference type="EMBL" id="JAYKLX010000003">
    <property type="protein sequence ID" value="MEB3345093.1"/>
    <property type="molecule type" value="Genomic_DNA"/>
</dbReference>
<sequence length="120" mass="14264">MKYFFTIIFLCIIGFGKAQKVNVDHWIKDINFYQKTLEEKHIDLYHTLSKADFNKDILQLKSNLPNLTDFQVIAELMKLTRKIGNGKTDGHTAIPLWNTKRHLYPFDFFEFGRRDSCRTF</sequence>
<organism evidence="1 2">
    <name type="scientific">Aquimarina gracilis</name>
    <dbReference type="NCBI Taxonomy" id="874422"/>
    <lineage>
        <taxon>Bacteria</taxon>
        <taxon>Pseudomonadati</taxon>
        <taxon>Bacteroidota</taxon>
        <taxon>Flavobacteriia</taxon>
        <taxon>Flavobacteriales</taxon>
        <taxon>Flavobacteriaceae</taxon>
        <taxon>Aquimarina</taxon>
    </lineage>
</organism>
<reference evidence="1 2" key="1">
    <citation type="journal article" date="2013" name="Int. J. Syst. Evol. Microbiol.">
        <title>Aquimarina gracilis sp. nov., isolated from the gut microflora of a mussel, Mytilus coruscus, and emended description of Aquimarina spongiae.</title>
        <authorList>
            <person name="Park S.C."/>
            <person name="Choe H.N."/>
            <person name="Baik K.S."/>
            <person name="Seong C.N."/>
        </authorList>
    </citation>
    <scope>NUCLEOTIDE SEQUENCE [LARGE SCALE GENOMIC DNA]</scope>
    <source>
        <strain evidence="1 2">PSC32</strain>
    </source>
</reference>
<gene>
    <name evidence="1" type="ORF">U6A24_06455</name>
</gene>
<protein>
    <submittedName>
        <fullName evidence="1">Uncharacterized protein</fullName>
    </submittedName>
</protein>
<evidence type="ECO:0000313" key="2">
    <source>
        <dbReference type="Proteomes" id="UP001327027"/>
    </source>
</evidence>
<keyword evidence="2" id="KW-1185">Reference proteome</keyword>
<accession>A0ABU5ZTW8</accession>
<dbReference type="RefSeq" id="WP_324179127.1">
    <property type="nucleotide sequence ID" value="NZ_BAABAW010000008.1"/>
</dbReference>